<feature type="compositionally biased region" description="Low complexity" evidence="1">
    <location>
        <begin position="1"/>
        <end position="17"/>
    </location>
</feature>
<feature type="region of interest" description="Disordered" evidence="1">
    <location>
        <begin position="371"/>
        <end position="405"/>
    </location>
</feature>
<name>A0A8H4NXQ4_9HYPO</name>
<feature type="region of interest" description="Disordered" evidence="1">
    <location>
        <begin position="1"/>
        <end position="58"/>
    </location>
</feature>
<protein>
    <submittedName>
        <fullName evidence="2">Uncharacterized protein</fullName>
    </submittedName>
</protein>
<reference evidence="2 3" key="1">
    <citation type="submission" date="2020-01" db="EMBL/GenBank/DDBJ databases">
        <title>Identification and distribution of gene clusters putatively required for synthesis of sphingolipid metabolism inhibitors in phylogenetically diverse species of the filamentous fungus Fusarium.</title>
        <authorList>
            <person name="Kim H.-S."/>
            <person name="Busman M."/>
            <person name="Brown D.W."/>
            <person name="Divon H."/>
            <person name="Uhlig S."/>
            <person name="Proctor R.H."/>
        </authorList>
    </citation>
    <scope>NUCLEOTIDE SEQUENCE [LARGE SCALE GENOMIC DNA]</scope>
    <source>
        <strain evidence="2 3">NRRL 20459</strain>
    </source>
</reference>
<evidence type="ECO:0000256" key="1">
    <source>
        <dbReference type="SAM" id="MobiDB-lite"/>
    </source>
</evidence>
<sequence>MWWQGTQRTGRQRQAQRSPVREGLVKGQCKHFRDHAHAHAQTRRDETRREPARGKGRDTEIGCSIAQWPIAAGDSIDPRSRRCDNMRAIAIAFAATRVEMTEMDAIRTFARARLLGRPVAALAVVMGNWETSMLADCLFALRLRSSYSSSSAFGPRLDLCARLGTVAGTKQTCPQPNCAAVTLSIHACVEISPWHTTGRGLDADGTVEDVGKMKMKKGAQHARSRPQRRSAPPSTGFCSDDLITPGFQGSRSRQKSARALAAMTRGALWAGCSSHRGAPQPPLNVFPLVTRQQSPRHRMFEELVSSFPRADAAHRPVLITSLHLNPPLKCKVERPSQPCVIGRGWLGQGQDGLQGEPSLLTALELVVNSSPPPYLPGPGSDPNPGYRPAPLARSPFFPPSKEEKPSVLHSTEQLVDLGELGTGMGPSTTLCRGFDERREAVIAAGCLTVSSTVQTGEL</sequence>
<keyword evidence="3" id="KW-1185">Reference proteome</keyword>
<evidence type="ECO:0000313" key="2">
    <source>
        <dbReference type="EMBL" id="KAF4451635.1"/>
    </source>
</evidence>
<gene>
    <name evidence="2" type="ORF">FALBO_16296</name>
</gene>
<accession>A0A8H4NXQ4</accession>
<comment type="caution">
    <text evidence="2">The sequence shown here is derived from an EMBL/GenBank/DDBJ whole genome shotgun (WGS) entry which is preliminary data.</text>
</comment>
<dbReference type="EMBL" id="JAADYS010003032">
    <property type="protein sequence ID" value="KAF4451635.1"/>
    <property type="molecule type" value="Genomic_DNA"/>
</dbReference>
<feature type="compositionally biased region" description="Basic and acidic residues" evidence="1">
    <location>
        <begin position="42"/>
        <end position="58"/>
    </location>
</feature>
<feature type="compositionally biased region" description="Basic residues" evidence="1">
    <location>
        <begin position="215"/>
        <end position="228"/>
    </location>
</feature>
<feature type="compositionally biased region" description="Basic residues" evidence="1">
    <location>
        <begin position="28"/>
        <end position="41"/>
    </location>
</feature>
<feature type="compositionally biased region" description="Pro residues" evidence="1">
    <location>
        <begin position="371"/>
        <end position="387"/>
    </location>
</feature>
<dbReference type="AlphaFoldDB" id="A0A8H4NXQ4"/>
<evidence type="ECO:0000313" key="3">
    <source>
        <dbReference type="Proteomes" id="UP000554235"/>
    </source>
</evidence>
<dbReference type="Proteomes" id="UP000554235">
    <property type="component" value="Unassembled WGS sequence"/>
</dbReference>
<organism evidence="2 3">
    <name type="scientific">Fusarium albosuccineum</name>
    <dbReference type="NCBI Taxonomy" id="1237068"/>
    <lineage>
        <taxon>Eukaryota</taxon>
        <taxon>Fungi</taxon>
        <taxon>Dikarya</taxon>
        <taxon>Ascomycota</taxon>
        <taxon>Pezizomycotina</taxon>
        <taxon>Sordariomycetes</taxon>
        <taxon>Hypocreomycetidae</taxon>
        <taxon>Hypocreales</taxon>
        <taxon>Nectriaceae</taxon>
        <taxon>Fusarium</taxon>
        <taxon>Fusarium decemcellulare species complex</taxon>
    </lineage>
</organism>
<proteinExistence type="predicted"/>
<feature type="region of interest" description="Disordered" evidence="1">
    <location>
        <begin position="215"/>
        <end position="238"/>
    </location>
</feature>